<keyword evidence="1" id="KW-0175">Coiled coil</keyword>
<evidence type="ECO:0000313" key="3">
    <source>
        <dbReference type="EMBL" id="ETI31006.1"/>
    </source>
</evidence>
<gene>
    <name evidence="3" type="ORF">F443_21931</name>
</gene>
<proteinExistence type="predicted"/>
<dbReference type="EMBL" id="ANIZ01003822">
    <property type="protein sequence ID" value="ETI31006.1"/>
    <property type="molecule type" value="Genomic_DNA"/>
</dbReference>
<organism evidence="3 4">
    <name type="scientific">Phytophthora nicotianae P1569</name>
    <dbReference type="NCBI Taxonomy" id="1317065"/>
    <lineage>
        <taxon>Eukaryota</taxon>
        <taxon>Sar</taxon>
        <taxon>Stramenopiles</taxon>
        <taxon>Oomycota</taxon>
        <taxon>Peronosporomycetes</taxon>
        <taxon>Peronosporales</taxon>
        <taxon>Peronosporaceae</taxon>
        <taxon>Phytophthora</taxon>
    </lineage>
</organism>
<feature type="coiled-coil region" evidence="1">
    <location>
        <begin position="85"/>
        <end position="119"/>
    </location>
</feature>
<reference evidence="3 4" key="1">
    <citation type="submission" date="2013-11" db="EMBL/GenBank/DDBJ databases">
        <title>The Genome Sequence of Phytophthora parasitica P1569.</title>
        <authorList>
            <consortium name="The Broad Institute Genomics Platform"/>
            <person name="Russ C."/>
            <person name="Tyler B."/>
            <person name="Panabieres F."/>
            <person name="Shan W."/>
            <person name="Tripathy S."/>
            <person name="Grunwald N."/>
            <person name="Machado M."/>
            <person name="Johnson C.S."/>
            <person name="Arredondo F."/>
            <person name="Hong C."/>
            <person name="Coffey M."/>
            <person name="Young S.K."/>
            <person name="Zeng Q."/>
            <person name="Gargeya S."/>
            <person name="Fitzgerald M."/>
            <person name="Abouelleil A."/>
            <person name="Alvarado L."/>
            <person name="Chapman S.B."/>
            <person name="Gainer-Dewar J."/>
            <person name="Goldberg J."/>
            <person name="Griggs A."/>
            <person name="Gujja S."/>
            <person name="Hansen M."/>
            <person name="Howarth C."/>
            <person name="Imamovic A."/>
            <person name="Ireland A."/>
            <person name="Larimer J."/>
            <person name="McCowan C."/>
            <person name="Murphy C."/>
            <person name="Pearson M."/>
            <person name="Poon T.W."/>
            <person name="Priest M."/>
            <person name="Roberts A."/>
            <person name="Saif S."/>
            <person name="Shea T."/>
            <person name="Sykes S."/>
            <person name="Wortman J."/>
            <person name="Nusbaum C."/>
            <person name="Birren B."/>
        </authorList>
    </citation>
    <scope>NUCLEOTIDE SEQUENCE [LARGE SCALE GENOMIC DNA]</scope>
    <source>
        <strain evidence="3 4">P1569</strain>
    </source>
</reference>
<evidence type="ECO:0000256" key="2">
    <source>
        <dbReference type="SAM" id="MobiDB-lite"/>
    </source>
</evidence>
<dbReference type="Proteomes" id="UP000018721">
    <property type="component" value="Unassembled WGS sequence"/>
</dbReference>
<feature type="region of interest" description="Disordered" evidence="2">
    <location>
        <begin position="1"/>
        <end position="23"/>
    </location>
</feature>
<keyword evidence="4" id="KW-1185">Reference proteome</keyword>
<comment type="caution">
    <text evidence="3">The sequence shown here is derived from an EMBL/GenBank/DDBJ whole genome shotgun (WGS) entry which is preliminary data.</text>
</comment>
<sequence>MEGPITAAKTKKQRKDEQQTICADELVRESDVRRASRAGSDVEDSNKCCSDAESIVSGVASMAVASSRSRRSTPRRVNAFQREVLRQEKRQRQEIMLKEQELQQSQQQFERRLNFERERDEKQLLFQERI</sequence>
<evidence type="ECO:0000256" key="1">
    <source>
        <dbReference type="SAM" id="Coils"/>
    </source>
</evidence>
<dbReference type="HOGENOM" id="CLU_1942256_0_0_1"/>
<evidence type="ECO:0000313" key="4">
    <source>
        <dbReference type="Proteomes" id="UP000018721"/>
    </source>
</evidence>
<protein>
    <submittedName>
        <fullName evidence="3">Uncharacterized protein</fullName>
    </submittedName>
</protein>
<name>V9DWH6_PHYNI</name>
<dbReference type="AlphaFoldDB" id="V9DWH6"/>
<accession>V9DWH6</accession>